<dbReference type="InterPro" id="IPR001557">
    <property type="entry name" value="L-lactate/malate_DH"/>
</dbReference>
<evidence type="ECO:0000256" key="1">
    <source>
        <dbReference type="ARBA" id="ARBA00006054"/>
    </source>
</evidence>
<evidence type="ECO:0000313" key="9">
    <source>
        <dbReference type="EMBL" id="RMA78511.1"/>
    </source>
</evidence>
<dbReference type="SUPFAM" id="SSF51735">
    <property type="entry name" value="NAD(P)-binding Rossmann-fold domains"/>
    <property type="match status" value="1"/>
</dbReference>
<evidence type="ECO:0000313" key="10">
    <source>
        <dbReference type="Proteomes" id="UP000267246"/>
    </source>
</evidence>
<evidence type="ECO:0000256" key="4">
    <source>
        <dbReference type="PIRSR" id="PIRSR000102-1"/>
    </source>
</evidence>
<gene>
    <name evidence="9" type="ORF">JN00_0341</name>
</gene>
<keyword evidence="3 5" id="KW-0520">NAD</keyword>
<dbReference type="PIRSF" id="PIRSF000102">
    <property type="entry name" value="Lac_mal_DH"/>
    <property type="match status" value="1"/>
</dbReference>
<dbReference type="Gene3D" id="3.90.110.10">
    <property type="entry name" value="Lactate dehydrogenase/glycoside hydrolase, family 4, C-terminal"/>
    <property type="match status" value="1"/>
</dbReference>
<evidence type="ECO:0000256" key="2">
    <source>
        <dbReference type="ARBA" id="ARBA00023002"/>
    </source>
</evidence>
<dbReference type="InterPro" id="IPR036291">
    <property type="entry name" value="NAD(P)-bd_dom_sf"/>
</dbReference>
<dbReference type="Gene3D" id="3.40.50.720">
    <property type="entry name" value="NAD(P)-binding Rossmann-like Domain"/>
    <property type="match status" value="1"/>
</dbReference>
<dbReference type="InterPro" id="IPR022383">
    <property type="entry name" value="Lactate/malate_DH_C"/>
</dbReference>
<name>A0A3M0A061_9BACT</name>
<reference evidence="9 10" key="1">
    <citation type="submission" date="2018-10" db="EMBL/GenBank/DDBJ databases">
        <title>Genomic Encyclopedia of Archaeal and Bacterial Type Strains, Phase II (KMG-II): from individual species to whole genera.</title>
        <authorList>
            <person name="Goeker M."/>
        </authorList>
    </citation>
    <scope>NUCLEOTIDE SEQUENCE [LARGE SCALE GENOMIC DNA]</scope>
    <source>
        <strain evidence="9 10">ATCC 29870</strain>
    </source>
</reference>
<evidence type="ECO:0000259" key="7">
    <source>
        <dbReference type="Pfam" id="PF00056"/>
    </source>
</evidence>
<dbReference type="RefSeq" id="WP_121940815.1">
    <property type="nucleotide sequence ID" value="NZ_CP137846.1"/>
</dbReference>
<dbReference type="SUPFAM" id="SSF56327">
    <property type="entry name" value="LDH C-terminal domain-like"/>
    <property type="match status" value="1"/>
</dbReference>
<dbReference type="InterPro" id="IPR015955">
    <property type="entry name" value="Lactate_DH/Glyco_Ohase_4_C"/>
</dbReference>
<keyword evidence="10" id="KW-1185">Reference proteome</keyword>
<dbReference type="PANTHER" id="PTHR43128">
    <property type="entry name" value="L-2-HYDROXYCARBOXYLATE DEHYDROGENASE (NAD(P)(+))"/>
    <property type="match status" value="1"/>
</dbReference>
<dbReference type="AlphaFoldDB" id="A0A3M0A061"/>
<dbReference type="Pfam" id="PF02866">
    <property type="entry name" value="Ldh_1_C"/>
    <property type="match status" value="1"/>
</dbReference>
<dbReference type="PANTHER" id="PTHR43128:SF16">
    <property type="entry name" value="L-LACTATE DEHYDROGENASE"/>
    <property type="match status" value="1"/>
</dbReference>
<evidence type="ECO:0000259" key="8">
    <source>
        <dbReference type="Pfam" id="PF02866"/>
    </source>
</evidence>
<comment type="similarity">
    <text evidence="1">Belongs to the LDH/MDH superfamily. LDH family.</text>
</comment>
<dbReference type="PRINTS" id="PR00086">
    <property type="entry name" value="LLDHDRGNASE"/>
</dbReference>
<feature type="binding site" evidence="5">
    <location>
        <begin position="8"/>
        <end position="13"/>
    </location>
    <ligand>
        <name>NAD(+)</name>
        <dbReference type="ChEBI" id="CHEBI:57540"/>
    </ligand>
</feature>
<accession>A0A3M0A061</accession>
<feature type="domain" description="Lactate/malate dehydrogenase N-terminal" evidence="7">
    <location>
        <begin position="3"/>
        <end position="143"/>
    </location>
</feature>
<feature type="binding site" evidence="5">
    <location>
        <position position="33"/>
    </location>
    <ligand>
        <name>NAD(+)</name>
        <dbReference type="ChEBI" id="CHEBI:57540"/>
    </ligand>
</feature>
<evidence type="ECO:0000256" key="3">
    <source>
        <dbReference type="ARBA" id="ARBA00023027"/>
    </source>
</evidence>
<dbReference type="GO" id="GO:0004459">
    <property type="term" value="F:L-lactate dehydrogenase (NAD+) activity"/>
    <property type="evidence" value="ECO:0007669"/>
    <property type="project" value="TreeGrafter"/>
</dbReference>
<dbReference type="OrthoDB" id="9802969at2"/>
<dbReference type="EMBL" id="REFI01000007">
    <property type="protein sequence ID" value="RMA78511.1"/>
    <property type="molecule type" value="Genomic_DNA"/>
</dbReference>
<feature type="domain" description="Lactate/malate dehydrogenase C-terminal" evidence="8">
    <location>
        <begin position="147"/>
        <end position="310"/>
    </location>
</feature>
<sequence length="323" mass="35667">MKKIGLIGVGAVGSSFLFALLNRNVEANYVIIDTFKDFAIAQAKDLNDAACAMQNNDSTFIVGTYEDLKDAEIVVITASVKPKEGKLQDRMELLQDNAKLLNEIGLSLKKVGFKGITIIASNPVDIMACVYQQTTGFDAKKVISSGTILETARLKKFVSQELDVKPSSIEGFVIGEHGRCCVVPFSTIKIGKNTIEELRKTKKLSEKFLSELGEKIRNEAFEIIKGKGITNFGIGSSLTEIAEAILNNKKVICSLGVQLSKEFKANGIYFGLPVAVCKDGYEYLKDLNFTSQERKEFDEYSMDIKKIVIEILDKIGQKHNLKI</sequence>
<protein>
    <submittedName>
        <fullName evidence="9">L-lactate dehydrogenase</fullName>
    </submittedName>
</protein>
<dbReference type="InterPro" id="IPR001236">
    <property type="entry name" value="Lactate/malate_DH_N"/>
</dbReference>
<organism evidence="9 10">
    <name type="scientific">Metamycoplasma subdolum</name>
    <dbReference type="NCBI Taxonomy" id="92407"/>
    <lineage>
        <taxon>Bacteria</taxon>
        <taxon>Bacillati</taxon>
        <taxon>Mycoplasmatota</taxon>
        <taxon>Mycoplasmoidales</taxon>
        <taxon>Metamycoplasmataceae</taxon>
        <taxon>Metamycoplasma</taxon>
    </lineage>
</organism>
<feature type="binding site" evidence="5">
    <location>
        <position position="97"/>
    </location>
    <ligand>
        <name>NAD(+)</name>
        <dbReference type="ChEBI" id="CHEBI:57540"/>
    </ligand>
</feature>
<comment type="caution">
    <text evidence="9">The sequence shown here is derived from an EMBL/GenBank/DDBJ whole genome shotgun (WGS) entry which is preliminary data.</text>
</comment>
<proteinExistence type="inferred from homology"/>
<dbReference type="GO" id="GO:0006089">
    <property type="term" value="P:lactate metabolic process"/>
    <property type="evidence" value="ECO:0007669"/>
    <property type="project" value="TreeGrafter"/>
</dbReference>
<evidence type="ECO:0000256" key="5">
    <source>
        <dbReference type="PIRSR" id="PIRSR000102-3"/>
    </source>
</evidence>
<evidence type="ECO:0000256" key="6">
    <source>
        <dbReference type="RuleBase" id="RU003369"/>
    </source>
</evidence>
<keyword evidence="2 6" id="KW-0560">Oxidoreductase</keyword>
<dbReference type="Pfam" id="PF00056">
    <property type="entry name" value="Ldh_1_N"/>
    <property type="match status" value="1"/>
</dbReference>
<dbReference type="Proteomes" id="UP000267246">
    <property type="component" value="Unassembled WGS sequence"/>
</dbReference>
<feature type="active site" description="Proton acceptor" evidence="4">
    <location>
        <position position="177"/>
    </location>
</feature>